<sequence>MSHVTLLPARPGAALRHGHIPRSAFLMSAWRRMAVALVAAASLWALTGWALDWWPR</sequence>
<dbReference type="PATRIC" id="fig|742159.3.peg.1064"/>
<name>D4X4W8_9BURK</name>
<feature type="transmembrane region" description="Helical" evidence="1">
    <location>
        <begin position="33"/>
        <end position="51"/>
    </location>
</feature>
<comment type="caution">
    <text evidence="2">The sequence shown here is derived from an EMBL/GenBank/DDBJ whole genome shotgun (WGS) entry which is preliminary data.</text>
</comment>
<evidence type="ECO:0000313" key="3">
    <source>
        <dbReference type="Proteomes" id="UP000004510"/>
    </source>
</evidence>
<gene>
    <name evidence="2" type="ORF">HMPREF0004_0515</name>
</gene>
<dbReference type="HOGENOM" id="CLU_3003420_0_0_4"/>
<dbReference type="AlphaFoldDB" id="D4X4W8"/>
<keyword evidence="1" id="KW-1133">Transmembrane helix</keyword>
<dbReference type="EMBL" id="ADMS01000013">
    <property type="protein sequence ID" value="EFF78290.1"/>
    <property type="molecule type" value="Genomic_DNA"/>
</dbReference>
<accession>D4X4W8</accession>
<proteinExistence type="predicted"/>
<dbReference type="RefSeq" id="WP_006216406.1">
    <property type="nucleotide sequence ID" value="NZ_GG770409.1"/>
</dbReference>
<evidence type="ECO:0000256" key="1">
    <source>
        <dbReference type="SAM" id="Phobius"/>
    </source>
</evidence>
<organism evidence="2 3">
    <name type="scientific">Achromobacter piechaudii ATCC 43553</name>
    <dbReference type="NCBI Taxonomy" id="742159"/>
    <lineage>
        <taxon>Bacteria</taxon>
        <taxon>Pseudomonadati</taxon>
        <taxon>Pseudomonadota</taxon>
        <taxon>Betaproteobacteria</taxon>
        <taxon>Burkholderiales</taxon>
        <taxon>Alcaligenaceae</taxon>
        <taxon>Achromobacter</taxon>
    </lineage>
</organism>
<keyword evidence="1" id="KW-0812">Transmembrane</keyword>
<dbReference type="Proteomes" id="UP000004510">
    <property type="component" value="Unassembled WGS sequence"/>
</dbReference>
<protein>
    <submittedName>
        <fullName evidence="2">Uncharacterized protein</fullName>
    </submittedName>
</protein>
<reference evidence="3" key="1">
    <citation type="submission" date="2010-03" db="EMBL/GenBank/DDBJ databases">
        <title>Complete sequence of Mobiluncus curtisii ATCC 43063.</title>
        <authorList>
            <person name="Muzny D."/>
            <person name="Qin X."/>
            <person name="Deng J."/>
            <person name="Jiang H."/>
            <person name="Liu Y."/>
            <person name="Qu J."/>
            <person name="Song X.-Z."/>
            <person name="Zhang L."/>
            <person name="Thornton R."/>
            <person name="Coyle M."/>
            <person name="Francisco L."/>
            <person name="Jackson L."/>
            <person name="Javaid M."/>
            <person name="Korchina V."/>
            <person name="Kovar C."/>
            <person name="Mata R."/>
            <person name="Mathew T."/>
            <person name="Ngo R."/>
            <person name="Nguyen L."/>
            <person name="Nguyen N."/>
            <person name="Okwuonu G."/>
            <person name="Ongeri F."/>
            <person name="Pham C."/>
            <person name="Simmons D."/>
            <person name="Wilczek-Boney K."/>
            <person name="Hale W."/>
            <person name="Jakkamsetti A."/>
            <person name="Pham P."/>
            <person name="Ruth R."/>
            <person name="San Lucas F."/>
            <person name="Warren J."/>
            <person name="Zhang J."/>
            <person name="Zhao Z."/>
            <person name="Zhou C."/>
            <person name="Zhu D."/>
            <person name="Lee S."/>
            <person name="Bess C."/>
            <person name="Blankenburg K."/>
            <person name="Forbes L."/>
            <person name="Fu Q."/>
            <person name="Gubbala S."/>
            <person name="Hirani K."/>
            <person name="Jayaseelan J.C."/>
            <person name="Lara F."/>
            <person name="Munidasa M."/>
            <person name="Palculict T."/>
            <person name="Patil S."/>
            <person name="Pu L.-L."/>
            <person name="Saada N."/>
            <person name="Tang L."/>
            <person name="Weissenberger G."/>
            <person name="Zhu Y."/>
            <person name="Hemphill L."/>
            <person name="Shang Y."/>
            <person name="Youmans B."/>
            <person name="Ayvaz T."/>
            <person name="Ross M."/>
            <person name="Santibanez J."/>
            <person name="Aqrawi P."/>
            <person name="Gross S."/>
            <person name="Joshi V."/>
            <person name="Fowler G."/>
            <person name="Nazareth L."/>
            <person name="Reid J."/>
            <person name="Worley K."/>
            <person name="Petrosino J."/>
            <person name="Highlander S."/>
            <person name="Gibbs R."/>
            <person name="Gibbs R."/>
        </authorList>
    </citation>
    <scope>NUCLEOTIDE SEQUENCE [LARGE SCALE GENOMIC DNA]</scope>
    <source>
        <strain evidence="3">ATCC 43553</strain>
    </source>
</reference>
<keyword evidence="1" id="KW-0472">Membrane</keyword>
<evidence type="ECO:0000313" key="2">
    <source>
        <dbReference type="EMBL" id="EFF78290.1"/>
    </source>
</evidence>